<evidence type="ECO:0000313" key="1">
    <source>
        <dbReference type="EMBL" id="KAG6659598.1"/>
    </source>
</evidence>
<dbReference type="EMBL" id="CM031811">
    <property type="protein sequence ID" value="KAG6659598.1"/>
    <property type="molecule type" value="Genomic_DNA"/>
</dbReference>
<comment type="caution">
    <text evidence="1">The sequence shown here is derived from an EMBL/GenBank/DDBJ whole genome shotgun (WGS) entry which is preliminary data.</text>
</comment>
<dbReference type="OrthoDB" id="1932414at2759"/>
<name>A0A8T1QWY6_CARIL</name>
<dbReference type="PANTHER" id="PTHR36795">
    <property type="entry name" value="OS01G0938400 PROTEIN"/>
    <property type="match status" value="1"/>
</dbReference>
<dbReference type="Proteomes" id="UP000811609">
    <property type="component" value="Chromosome 3"/>
</dbReference>
<gene>
    <name evidence="1" type="ORF">CIPAW_03G046500</name>
</gene>
<keyword evidence="2" id="KW-1185">Reference proteome</keyword>
<reference evidence="1" key="1">
    <citation type="submission" date="2020-12" db="EMBL/GenBank/DDBJ databases">
        <title>WGS assembly of Carya illinoinensis cv. Pawnee.</title>
        <authorList>
            <person name="Platts A."/>
            <person name="Shu S."/>
            <person name="Wright S."/>
            <person name="Barry K."/>
            <person name="Edger P."/>
            <person name="Pires J.C."/>
            <person name="Schmutz J."/>
        </authorList>
    </citation>
    <scope>NUCLEOTIDE SEQUENCE</scope>
    <source>
        <tissue evidence="1">Leaf</tissue>
    </source>
</reference>
<protein>
    <submittedName>
        <fullName evidence="1">Uncharacterized protein</fullName>
    </submittedName>
</protein>
<organism evidence="1 2">
    <name type="scientific">Carya illinoinensis</name>
    <name type="common">Pecan</name>
    <dbReference type="NCBI Taxonomy" id="32201"/>
    <lineage>
        <taxon>Eukaryota</taxon>
        <taxon>Viridiplantae</taxon>
        <taxon>Streptophyta</taxon>
        <taxon>Embryophyta</taxon>
        <taxon>Tracheophyta</taxon>
        <taxon>Spermatophyta</taxon>
        <taxon>Magnoliopsida</taxon>
        <taxon>eudicotyledons</taxon>
        <taxon>Gunneridae</taxon>
        <taxon>Pentapetalae</taxon>
        <taxon>rosids</taxon>
        <taxon>fabids</taxon>
        <taxon>Fagales</taxon>
        <taxon>Juglandaceae</taxon>
        <taxon>Carya</taxon>
    </lineage>
</organism>
<evidence type="ECO:0000313" key="2">
    <source>
        <dbReference type="Proteomes" id="UP000811609"/>
    </source>
</evidence>
<accession>A0A8T1QWY6</accession>
<proteinExistence type="predicted"/>
<dbReference type="PANTHER" id="PTHR36795:SF2">
    <property type="entry name" value="OS01G0938400 PROTEIN"/>
    <property type="match status" value="1"/>
</dbReference>
<dbReference type="AlphaFoldDB" id="A0A8T1QWY6"/>
<sequence>MAMSLTAKFPYQRLGHGVGFDDHDEERERVVMRPRGWYRFKRMSIRRRFRLRVPNLRRFLRRKVRLLSAVRVSWSWAKVARRLKESQAHFGDLFAGNYLFIQINPSSLKCLKKDNDLNGLSSRYSLPRVA</sequence>